<evidence type="ECO:0000259" key="2">
    <source>
        <dbReference type="Pfam" id="PF12975"/>
    </source>
</evidence>
<name>A0AAE3NMT7_9RHOB</name>
<reference evidence="3" key="1">
    <citation type="submission" date="2023-03" db="EMBL/GenBank/DDBJ databases">
        <title>Multiphase analysis and comparison of six strains from genera Psychromarinibacter, Lutimaribacter, and Maritimibacter, including a novel species: Psychromarinibacter sediminicola sp. nov.</title>
        <authorList>
            <person name="Wang Y.-H."/>
            <person name="Ye M.-Q."/>
            <person name="Du Z.-J."/>
        </authorList>
    </citation>
    <scope>NUCLEOTIDE SEQUENCE</scope>
    <source>
        <strain evidence="3">C21-152</strain>
    </source>
</reference>
<dbReference type="AlphaFoldDB" id="A0AAE3NMT7"/>
<feature type="signal peptide" evidence="1">
    <location>
        <begin position="1"/>
        <end position="35"/>
    </location>
</feature>
<feature type="chain" id="PRO_5042159003" evidence="1">
    <location>
        <begin position="36"/>
        <end position="187"/>
    </location>
</feature>
<feature type="domain" description="DUF3859" evidence="2">
    <location>
        <begin position="45"/>
        <end position="170"/>
    </location>
</feature>
<accession>A0AAE3NMT7</accession>
<keyword evidence="4" id="KW-1185">Reference proteome</keyword>
<dbReference type="RefSeq" id="WP_275566954.1">
    <property type="nucleotide sequence ID" value="NZ_JARGYC010000018.1"/>
</dbReference>
<dbReference type="EMBL" id="JARGYC010000018">
    <property type="protein sequence ID" value="MDF0600813.1"/>
    <property type="molecule type" value="Genomic_DNA"/>
</dbReference>
<dbReference type="InterPro" id="IPR024331">
    <property type="entry name" value="DUF3859"/>
</dbReference>
<evidence type="ECO:0000313" key="3">
    <source>
        <dbReference type="EMBL" id="MDF0600813.1"/>
    </source>
</evidence>
<comment type="caution">
    <text evidence="3">The sequence shown here is derived from an EMBL/GenBank/DDBJ whole genome shotgun (WGS) entry which is preliminary data.</text>
</comment>
<proteinExistence type="predicted"/>
<evidence type="ECO:0000313" key="4">
    <source>
        <dbReference type="Proteomes" id="UP001220964"/>
    </source>
</evidence>
<gene>
    <name evidence="3" type="ORF">P1J78_08730</name>
</gene>
<organism evidence="3 4">
    <name type="scientific">Psychromarinibacter sediminicola</name>
    <dbReference type="NCBI Taxonomy" id="3033385"/>
    <lineage>
        <taxon>Bacteria</taxon>
        <taxon>Pseudomonadati</taxon>
        <taxon>Pseudomonadota</taxon>
        <taxon>Alphaproteobacteria</taxon>
        <taxon>Rhodobacterales</taxon>
        <taxon>Paracoccaceae</taxon>
        <taxon>Psychromarinibacter</taxon>
    </lineage>
</organism>
<dbReference type="Gene3D" id="2.60.40.2390">
    <property type="match status" value="1"/>
</dbReference>
<evidence type="ECO:0000256" key="1">
    <source>
        <dbReference type="SAM" id="SignalP"/>
    </source>
</evidence>
<sequence>MFGPGLFHDLTLRARAAILCLAAACLLLTAAAARAAPETPGAARFEYGYFCALEPVDHGVAEETVAGVVNLIEGRPDFLKTGPLVPAQIGLGFGVLVEAKPSHAGVADMLVTHPPMGPEGVTEQRWVTEVSGDLDYFGYTFDEDYELLPGEWVLSARSNGRLIYRVAFTVLDPALMPPASCGMVPMS</sequence>
<dbReference type="Pfam" id="PF12975">
    <property type="entry name" value="DUF3859"/>
    <property type="match status" value="1"/>
</dbReference>
<dbReference type="Proteomes" id="UP001220964">
    <property type="component" value="Unassembled WGS sequence"/>
</dbReference>
<keyword evidence="1" id="KW-0732">Signal</keyword>
<protein>
    <submittedName>
        <fullName evidence="3">DUF3859 domain-containing protein</fullName>
    </submittedName>
</protein>